<evidence type="ECO:0000313" key="2">
    <source>
        <dbReference type="Proteomes" id="UP000505271"/>
    </source>
</evidence>
<proteinExistence type="predicted"/>
<dbReference type="GeneID" id="55412069"/>
<dbReference type="EMBL" id="AP013547">
    <property type="protein sequence ID" value="BAQ94406.1"/>
    <property type="molecule type" value="Genomic_DNA"/>
</dbReference>
<name>A0A6S4PIS5_9CAUD</name>
<keyword evidence="2" id="KW-1185">Reference proteome</keyword>
<protein>
    <submittedName>
        <fullName evidence="1">Uncharacterized protein</fullName>
    </submittedName>
</protein>
<dbReference type="Proteomes" id="UP000505271">
    <property type="component" value="Segment"/>
</dbReference>
<organism evidence="1 2">
    <name type="scientific">uncultured phage_MedDCM-OCT-S31-C1</name>
    <dbReference type="NCBI Taxonomy" id="2740800"/>
    <lineage>
        <taxon>Viruses</taxon>
        <taxon>Duplodnaviria</taxon>
        <taxon>Heunggongvirae</taxon>
        <taxon>Uroviricota</taxon>
        <taxon>Caudoviricetes</taxon>
        <taxon>Autographivirales</taxon>
        <taxon>Nohivirus</taxon>
        <taxon>Nohivirus S31C1</taxon>
    </lineage>
</organism>
<dbReference type="KEGG" id="vg:55412069"/>
<dbReference type="RefSeq" id="YP_009777903.1">
    <property type="nucleotide sequence ID" value="NC_047706.1"/>
</dbReference>
<reference evidence="1 2" key="1">
    <citation type="journal article" date="2013" name="PLoS Genet.">
        <title>Expanding the Marine Virosphere Using Metagenomics.</title>
        <authorList>
            <person name="Mizuno C.M."/>
            <person name="Rodriguez-Valera F."/>
            <person name="Kimes N.E."/>
            <person name="Ghai R."/>
        </authorList>
    </citation>
    <scope>NUCLEOTIDE SEQUENCE [LARGE SCALE GENOMIC DNA]</scope>
    <source>
        <strain evidence="1">UvMED-CGR-U-MedDCM-OCT-S31-C1</strain>
    </source>
</reference>
<accession>A0A6S4PIS5</accession>
<evidence type="ECO:0000313" key="1">
    <source>
        <dbReference type="EMBL" id="BAQ94406.1"/>
    </source>
</evidence>
<sequence length="139" mass="14651">MCMGGGGGGGGRTTIYRPNTGGYDQMLATQRAGIEATMNNGMLQSQAQMQQALQQQQMTYRRIADEKRALAEDQRAVNEQALRMSQLIGPPPPEESAQAPVVGDVDRYGSGAQGKKALRIGRKAKKSGKGAGLNISVGG</sequence>